<accession>A0A377JP70</accession>
<gene>
    <name evidence="1" type="ORF">NCTC12221_00243</name>
</gene>
<dbReference type="Pfam" id="PF03692">
    <property type="entry name" value="CxxCxxCC"/>
    <property type="match status" value="1"/>
</dbReference>
<organism evidence="1 2">
    <name type="scientific">Helicobacter cinaedi</name>
    <dbReference type="NCBI Taxonomy" id="213"/>
    <lineage>
        <taxon>Bacteria</taxon>
        <taxon>Pseudomonadati</taxon>
        <taxon>Campylobacterota</taxon>
        <taxon>Epsilonproteobacteria</taxon>
        <taxon>Campylobacterales</taxon>
        <taxon>Helicobacteraceae</taxon>
        <taxon>Helicobacter</taxon>
    </lineage>
</organism>
<keyword evidence="1" id="KW-0282">Flagellum</keyword>
<sequence>MQKASMNTDKDYPFDFENSACESCGGKCCVGDSGYVFVDIKEMQEIASFLGFSFESFTKTYVRKVGYRFSFIEKSYQNGLACVFFDTDSKQCSIYAYRPKQCRTYPFWEAHKNLNKQDLQTLCNECKGIKIKEYV</sequence>
<dbReference type="GO" id="GO:0032259">
    <property type="term" value="P:methylation"/>
    <property type="evidence" value="ECO:0007669"/>
    <property type="project" value="UniProtKB-KW"/>
</dbReference>
<dbReference type="Proteomes" id="UP000255335">
    <property type="component" value="Unassembled WGS sequence"/>
</dbReference>
<dbReference type="PANTHER" id="PTHR35866:SF1">
    <property type="entry name" value="YKGJ FAMILY CYSTEINE CLUSTER PROTEIN"/>
    <property type="match status" value="1"/>
</dbReference>
<reference evidence="1 2" key="1">
    <citation type="submission" date="2018-06" db="EMBL/GenBank/DDBJ databases">
        <authorList>
            <consortium name="Pathogen Informatics"/>
            <person name="Doyle S."/>
        </authorList>
    </citation>
    <scope>NUCLEOTIDE SEQUENCE [LARGE SCALE GENOMIC DNA]</scope>
    <source>
        <strain evidence="1 2">NCTC12221</strain>
    </source>
</reference>
<name>A0A377JP70_9HELI</name>
<evidence type="ECO:0000313" key="1">
    <source>
        <dbReference type="EMBL" id="STP08825.1"/>
    </source>
</evidence>
<evidence type="ECO:0000313" key="2">
    <source>
        <dbReference type="Proteomes" id="UP000255335"/>
    </source>
</evidence>
<keyword evidence="1" id="KW-0489">Methyltransferase</keyword>
<dbReference type="InterPro" id="IPR005358">
    <property type="entry name" value="Puta_zinc/iron-chelating_dom"/>
</dbReference>
<dbReference type="AlphaFoldDB" id="A0A377JP70"/>
<dbReference type="EMBL" id="UGHZ01000001">
    <property type="protein sequence ID" value="STP08825.1"/>
    <property type="molecule type" value="Genomic_DNA"/>
</dbReference>
<proteinExistence type="predicted"/>
<keyword evidence="1" id="KW-0808">Transferase</keyword>
<protein>
    <submittedName>
        <fullName evidence="1">Flagellin N-methylase family protein</fullName>
    </submittedName>
</protein>
<keyword evidence="1" id="KW-0966">Cell projection</keyword>
<keyword evidence="1" id="KW-0969">Cilium</keyword>
<dbReference type="PANTHER" id="PTHR35866">
    <property type="entry name" value="PUTATIVE-RELATED"/>
    <property type="match status" value="1"/>
</dbReference>
<dbReference type="GO" id="GO:0008168">
    <property type="term" value="F:methyltransferase activity"/>
    <property type="evidence" value="ECO:0007669"/>
    <property type="project" value="UniProtKB-KW"/>
</dbReference>